<keyword evidence="8 9" id="KW-0472">Membrane</keyword>
<keyword evidence="13" id="KW-1185">Reference proteome</keyword>
<dbReference type="PROSITE" id="PS00211">
    <property type="entry name" value="ABC_TRANSPORTER_1"/>
    <property type="match status" value="1"/>
</dbReference>
<evidence type="ECO:0000256" key="6">
    <source>
        <dbReference type="ARBA" id="ARBA00022840"/>
    </source>
</evidence>
<evidence type="ECO:0000313" key="13">
    <source>
        <dbReference type="Proteomes" id="UP000218238"/>
    </source>
</evidence>
<evidence type="ECO:0000256" key="1">
    <source>
        <dbReference type="ARBA" id="ARBA00004651"/>
    </source>
</evidence>
<dbReference type="GO" id="GO:0015421">
    <property type="term" value="F:ABC-type oligopeptide transporter activity"/>
    <property type="evidence" value="ECO:0007669"/>
    <property type="project" value="TreeGrafter"/>
</dbReference>
<dbReference type="InterPro" id="IPR027417">
    <property type="entry name" value="P-loop_NTPase"/>
</dbReference>
<dbReference type="Gene3D" id="3.40.50.300">
    <property type="entry name" value="P-loop containing nucleotide triphosphate hydrolases"/>
    <property type="match status" value="1"/>
</dbReference>
<dbReference type="Pfam" id="PF00664">
    <property type="entry name" value="ABC_membrane"/>
    <property type="match status" value="1"/>
</dbReference>
<protein>
    <submittedName>
        <fullName evidence="12">ABC transporter ATP-binding protein</fullName>
    </submittedName>
</protein>
<keyword evidence="7 9" id="KW-1133">Transmembrane helix</keyword>
<dbReference type="EMBL" id="NTFS01000093">
    <property type="protein sequence ID" value="PAX55904.1"/>
    <property type="molecule type" value="Genomic_DNA"/>
</dbReference>
<keyword evidence="4 9" id="KW-0812">Transmembrane</keyword>
<sequence>MPEQKSTSATPSLRRVLEILASYPWFVFVGIISLLLLITTNALTPQLFRWGIDRGISENNLDVVFKCALFLVLAAVGRGIFSFGQNFCAESISQNVAYRLRNQVFSKTQNLSLSYYNNTSSGQLLTRVTSDVEQIRTFIGTTLLQVTSGFITLITSSIIVFTMNWKLALITLTAIPLAVFLLSQFFKKNSKLFGMVQVKLANLNSILEENLIGVRVVKAFVREKSEISRYTTLNGELLDVNIKTVKVVRNLFPVLFLLSNLISLAVIGFGGAEVIGKQFSLGELIAFNSYLVFILQPVLQIGFAAGVIAQASASAKRVYEIIDAKIDISNNPNAIVLGLSDIKGEIKFENVGFRYPGSTIETLKNISFEAKPGEFIAIVGMTGSGKSSIANLIPRFYDVTSGIVRVDGYDVRDLKLESLRSHVATVFQDATLFSGTIRENIAYGLPDSSLEQIIEAAKIAQIHDFISTLPDGYDTIVGERGIGLSGGQKQRVAIARTVLTDFQILILDDATSAVDAKTASLILESLEELRQARQCTIIAIAQRISSIRNADKILLVDKGEVVAQGKHEELLAMSSLYAGILASQIQQNQPISSQIS</sequence>
<evidence type="ECO:0000256" key="9">
    <source>
        <dbReference type="SAM" id="Phobius"/>
    </source>
</evidence>
<evidence type="ECO:0000256" key="7">
    <source>
        <dbReference type="ARBA" id="ARBA00022989"/>
    </source>
</evidence>
<feature type="transmembrane region" description="Helical" evidence="9">
    <location>
        <begin position="63"/>
        <end position="81"/>
    </location>
</feature>
<evidence type="ECO:0000256" key="4">
    <source>
        <dbReference type="ARBA" id="ARBA00022692"/>
    </source>
</evidence>
<dbReference type="Proteomes" id="UP000218238">
    <property type="component" value="Unassembled WGS sequence"/>
</dbReference>
<feature type="transmembrane region" description="Helical" evidence="9">
    <location>
        <begin position="167"/>
        <end position="186"/>
    </location>
</feature>
<keyword evidence="2" id="KW-0813">Transport</keyword>
<evidence type="ECO:0000259" key="11">
    <source>
        <dbReference type="PROSITE" id="PS50929"/>
    </source>
</evidence>
<dbReference type="PANTHER" id="PTHR43394:SF1">
    <property type="entry name" value="ATP-BINDING CASSETTE SUB-FAMILY B MEMBER 10, MITOCHONDRIAL"/>
    <property type="match status" value="1"/>
</dbReference>
<dbReference type="SUPFAM" id="SSF90123">
    <property type="entry name" value="ABC transporter transmembrane region"/>
    <property type="match status" value="1"/>
</dbReference>
<gene>
    <name evidence="12" type="ORF">CK510_10695</name>
</gene>
<dbReference type="OrthoDB" id="544620at2"/>
<accession>A0A2A2TK28</accession>
<evidence type="ECO:0000256" key="5">
    <source>
        <dbReference type="ARBA" id="ARBA00022741"/>
    </source>
</evidence>
<dbReference type="SUPFAM" id="SSF52540">
    <property type="entry name" value="P-loop containing nucleoside triphosphate hydrolases"/>
    <property type="match status" value="1"/>
</dbReference>
<dbReference type="RefSeq" id="WP_095721686.1">
    <property type="nucleotide sequence ID" value="NZ_NTFS01000093.1"/>
</dbReference>
<dbReference type="Pfam" id="PF00005">
    <property type="entry name" value="ABC_tran"/>
    <property type="match status" value="1"/>
</dbReference>
<dbReference type="GO" id="GO:0005524">
    <property type="term" value="F:ATP binding"/>
    <property type="evidence" value="ECO:0007669"/>
    <property type="project" value="UniProtKB-KW"/>
</dbReference>
<dbReference type="InterPro" id="IPR039421">
    <property type="entry name" value="Type_1_exporter"/>
</dbReference>
<keyword evidence="6 12" id="KW-0067">ATP-binding</keyword>
<feature type="domain" description="ABC transmembrane type-1" evidence="11">
    <location>
        <begin position="28"/>
        <end position="310"/>
    </location>
</feature>
<dbReference type="PROSITE" id="PS50929">
    <property type="entry name" value="ABC_TM1F"/>
    <property type="match status" value="1"/>
</dbReference>
<dbReference type="InterPro" id="IPR003439">
    <property type="entry name" value="ABC_transporter-like_ATP-bd"/>
</dbReference>
<name>A0A2A2TK28_9CYAN</name>
<dbReference type="InterPro" id="IPR017871">
    <property type="entry name" value="ABC_transporter-like_CS"/>
</dbReference>
<dbReference type="GO" id="GO:0016887">
    <property type="term" value="F:ATP hydrolysis activity"/>
    <property type="evidence" value="ECO:0007669"/>
    <property type="project" value="InterPro"/>
</dbReference>
<comment type="subcellular location">
    <subcellularLocation>
        <location evidence="1">Cell membrane</location>
        <topology evidence="1">Multi-pass membrane protein</topology>
    </subcellularLocation>
</comment>
<evidence type="ECO:0000256" key="8">
    <source>
        <dbReference type="ARBA" id="ARBA00023136"/>
    </source>
</evidence>
<dbReference type="AlphaFoldDB" id="A0A2A2TK28"/>
<proteinExistence type="predicted"/>
<dbReference type="InterPro" id="IPR003593">
    <property type="entry name" value="AAA+_ATPase"/>
</dbReference>
<dbReference type="SMART" id="SM00382">
    <property type="entry name" value="AAA"/>
    <property type="match status" value="1"/>
</dbReference>
<evidence type="ECO:0000313" key="12">
    <source>
        <dbReference type="EMBL" id="PAX55904.1"/>
    </source>
</evidence>
<feature type="transmembrane region" description="Helical" evidence="9">
    <location>
        <begin position="137"/>
        <end position="161"/>
    </location>
</feature>
<organism evidence="12 13">
    <name type="scientific">Brunnivagina elsteri CCALA 953</name>
    <dbReference type="NCBI Taxonomy" id="987040"/>
    <lineage>
        <taxon>Bacteria</taxon>
        <taxon>Bacillati</taxon>
        <taxon>Cyanobacteriota</taxon>
        <taxon>Cyanophyceae</taxon>
        <taxon>Nostocales</taxon>
        <taxon>Calotrichaceae</taxon>
        <taxon>Brunnivagina</taxon>
    </lineage>
</organism>
<keyword evidence="5" id="KW-0547">Nucleotide-binding</keyword>
<dbReference type="GO" id="GO:0005886">
    <property type="term" value="C:plasma membrane"/>
    <property type="evidence" value="ECO:0007669"/>
    <property type="project" value="UniProtKB-SubCell"/>
</dbReference>
<feature type="domain" description="ABC transporter" evidence="10">
    <location>
        <begin position="346"/>
        <end position="583"/>
    </location>
</feature>
<dbReference type="CDD" id="cd18542">
    <property type="entry name" value="ABC_6TM_YknU_like"/>
    <property type="match status" value="1"/>
</dbReference>
<dbReference type="Gene3D" id="1.20.1560.10">
    <property type="entry name" value="ABC transporter type 1, transmembrane domain"/>
    <property type="match status" value="1"/>
</dbReference>
<dbReference type="PANTHER" id="PTHR43394">
    <property type="entry name" value="ATP-DEPENDENT PERMEASE MDL1, MITOCHONDRIAL"/>
    <property type="match status" value="1"/>
</dbReference>
<evidence type="ECO:0000256" key="2">
    <source>
        <dbReference type="ARBA" id="ARBA00022448"/>
    </source>
</evidence>
<keyword evidence="3" id="KW-1003">Cell membrane</keyword>
<evidence type="ECO:0000256" key="3">
    <source>
        <dbReference type="ARBA" id="ARBA00022475"/>
    </source>
</evidence>
<comment type="caution">
    <text evidence="12">The sequence shown here is derived from an EMBL/GenBank/DDBJ whole genome shotgun (WGS) entry which is preliminary data.</text>
</comment>
<feature type="transmembrane region" description="Helical" evidence="9">
    <location>
        <begin position="290"/>
        <end position="309"/>
    </location>
</feature>
<reference evidence="12 13" key="1">
    <citation type="submission" date="2017-08" db="EMBL/GenBank/DDBJ databases">
        <title>Draft genome sequence of filamentous cyanobacterium Calothrix elsteri CCALA 953.</title>
        <authorList>
            <person name="Gagunashvili A.N."/>
            <person name="Elster J."/>
            <person name="Andresson O.S."/>
        </authorList>
    </citation>
    <scope>NUCLEOTIDE SEQUENCE [LARGE SCALE GENOMIC DNA]</scope>
    <source>
        <strain evidence="12 13">CCALA 953</strain>
    </source>
</reference>
<dbReference type="FunFam" id="3.40.50.300:FF:000221">
    <property type="entry name" value="Multidrug ABC transporter ATP-binding protein"/>
    <property type="match status" value="1"/>
</dbReference>
<evidence type="ECO:0000259" key="10">
    <source>
        <dbReference type="PROSITE" id="PS50893"/>
    </source>
</evidence>
<dbReference type="PROSITE" id="PS50893">
    <property type="entry name" value="ABC_TRANSPORTER_2"/>
    <property type="match status" value="1"/>
</dbReference>
<feature type="transmembrane region" description="Helical" evidence="9">
    <location>
        <begin position="20"/>
        <end position="43"/>
    </location>
</feature>
<feature type="transmembrane region" description="Helical" evidence="9">
    <location>
        <begin position="251"/>
        <end position="270"/>
    </location>
</feature>
<dbReference type="InterPro" id="IPR011527">
    <property type="entry name" value="ABC1_TM_dom"/>
</dbReference>
<dbReference type="InterPro" id="IPR036640">
    <property type="entry name" value="ABC1_TM_sf"/>
</dbReference>